<dbReference type="Pfam" id="PF00856">
    <property type="entry name" value="SET"/>
    <property type="match status" value="1"/>
</dbReference>
<comment type="caution">
    <text evidence="2">The sequence shown here is derived from an EMBL/GenBank/DDBJ whole genome shotgun (WGS) entry which is preliminary data.</text>
</comment>
<evidence type="ECO:0000259" key="1">
    <source>
        <dbReference type="PROSITE" id="PS50280"/>
    </source>
</evidence>
<dbReference type="OrthoDB" id="406065at2759"/>
<gene>
    <name evidence="2" type="ORF">FGO68_gene9403</name>
</gene>
<dbReference type="EMBL" id="RRYP01005133">
    <property type="protein sequence ID" value="TNV82296.1"/>
    <property type="molecule type" value="Genomic_DNA"/>
</dbReference>
<dbReference type="SUPFAM" id="SSF82199">
    <property type="entry name" value="SET domain"/>
    <property type="match status" value="1"/>
</dbReference>
<reference evidence="2" key="1">
    <citation type="submission" date="2019-06" db="EMBL/GenBank/DDBJ databases">
        <authorList>
            <person name="Zheng W."/>
        </authorList>
    </citation>
    <scope>NUCLEOTIDE SEQUENCE</scope>
    <source>
        <strain evidence="2">QDHG01</strain>
    </source>
</reference>
<dbReference type="InterPro" id="IPR053209">
    <property type="entry name" value="Gramillin-biosynth_MTr"/>
</dbReference>
<keyword evidence="3" id="KW-1185">Reference proteome</keyword>
<feature type="domain" description="SET" evidence="1">
    <location>
        <begin position="5"/>
        <end position="84"/>
    </location>
</feature>
<evidence type="ECO:0000313" key="2">
    <source>
        <dbReference type="EMBL" id="TNV82296.1"/>
    </source>
</evidence>
<accession>A0A8J8T5H8</accession>
<protein>
    <recommendedName>
        <fullName evidence="1">SET domain-containing protein</fullName>
    </recommendedName>
</protein>
<organism evidence="2 3">
    <name type="scientific">Halteria grandinella</name>
    <dbReference type="NCBI Taxonomy" id="5974"/>
    <lineage>
        <taxon>Eukaryota</taxon>
        <taxon>Sar</taxon>
        <taxon>Alveolata</taxon>
        <taxon>Ciliophora</taxon>
        <taxon>Intramacronucleata</taxon>
        <taxon>Spirotrichea</taxon>
        <taxon>Stichotrichia</taxon>
        <taxon>Sporadotrichida</taxon>
        <taxon>Halteriidae</taxon>
        <taxon>Halteria</taxon>
    </lineage>
</organism>
<proteinExistence type="predicted"/>
<dbReference type="PROSITE" id="PS50280">
    <property type="entry name" value="SET"/>
    <property type="match status" value="1"/>
</dbReference>
<sequence>MISALKLNLCECWAIGKPIQASKSTQQGASQEEKRDKLTALWTIFSFLNHSCNHNTSRYSIGNFIFIRAIKPIREGEEITTFYLPPDTKFEERQSLLLNTFGFTCQCENCEGYRQLSISEKELIAEIDDSFRLKFSNFKDHLEVYENLYAIAKQTIMQKGFYLREFSKLQVQLIIAYARSYNTNSFLEVWEEYVKRIRCPEEILEIMTYTKRLVPPFSEHEIVQKKFKELFKLHYGDEDQLLQAFA</sequence>
<dbReference type="InterPro" id="IPR046341">
    <property type="entry name" value="SET_dom_sf"/>
</dbReference>
<dbReference type="Proteomes" id="UP000785679">
    <property type="component" value="Unassembled WGS sequence"/>
</dbReference>
<dbReference type="PANTHER" id="PTHR47643">
    <property type="entry name" value="TPR DOMAIN PROTEIN (AFU_ORTHOLOGUE AFUA_5G12710)"/>
    <property type="match status" value="1"/>
</dbReference>
<name>A0A8J8T5H8_HALGN</name>
<dbReference type="InterPro" id="IPR001214">
    <property type="entry name" value="SET_dom"/>
</dbReference>
<dbReference type="Gene3D" id="2.170.270.10">
    <property type="entry name" value="SET domain"/>
    <property type="match status" value="1"/>
</dbReference>
<dbReference type="AlphaFoldDB" id="A0A8J8T5H8"/>
<dbReference type="PANTHER" id="PTHR47643:SF2">
    <property type="entry name" value="TPR DOMAIN PROTEIN (AFU_ORTHOLOGUE AFUA_5G12710)"/>
    <property type="match status" value="1"/>
</dbReference>
<evidence type="ECO:0000313" key="3">
    <source>
        <dbReference type="Proteomes" id="UP000785679"/>
    </source>
</evidence>